<gene>
    <name evidence="2" type="ORF">O9K51_10822</name>
</gene>
<feature type="transmembrane region" description="Helical" evidence="1">
    <location>
        <begin position="203"/>
        <end position="221"/>
    </location>
</feature>
<keyword evidence="1" id="KW-1133">Transmembrane helix</keyword>
<keyword evidence="1" id="KW-0812">Transmembrane</keyword>
<feature type="transmembrane region" description="Helical" evidence="1">
    <location>
        <begin position="110"/>
        <end position="129"/>
    </location>
</feature>
<protein>
    <submittedName>
        <fullName evidence="2">Sugar transporter STL1</fullName>
    </submittedName>
</protein>
<keyword evidence="2" id="KW-0813">Transport</keyword>
<evidence type="ECO:0000256" key="1">
    <source>
        <dbReference type="SAM" id="Phobius"/>
    </source>
</evidence>
<keyword evidence="2" id="KW-0762">Sugar transport</keyword>
<organism evidence="2 3">
    <name type="scientific">Purpureocillium lavendulum</name>
    <dbReference type="NCBI Taxonomy" id="1247861"/>
    <lineage>
        <taxon>Eukaryota</taxon>
        <taxon>Fungi</taxon>
        <taxon>Dikarya</taxon>
        <taxon>Ascomycota</taxon>
        <taxon>Pezizomycotina</taxon>
        <taxon>Sordariomycetes</taxon>
        <taxon>Hypocreomycetidae</taxon>
        <taxon>Hypocreales</taxon>
        <taxon>Ophiocordycipitaceae</taxon>
        <taxon>Purpureocillium</taxon>
    </lineage>
</organism>
<dbReference type="AlphaFoldDB" id="A0AB34FCH7"/>
<feature type="transmembrane region" description="Helical" evidence="1">
    <location>
        <begin position="42"/>
        <end position="64"/>
    </location>
</feature>
<dbReference type="Proteomes" id="UP001163105">
    <property type="component" value="Unassembled WGS sequence"/>
</dbReference>
<evidence type="ECO:0000313" key="3">
    <source>
        <dbReference type="Proteomes" id="UP001163105"/>
    </source>
</evidence>
<feature type="transmembrane region" description="Helical" evidence="1">
    <location>
        <begin position="149"/>
        <end position="172"/>
    </location>
</feature>
<proteinExistence type="predicted"/>
<evidence type="ECO:0000313" key="2">
    <source>
        <dbReference type="EMBL" id="KAJ6436580.1"/>
    </source>
</evidence>
<dbReference type="EMBL" id="JAQHRD010000019">
    <property type="protein sequence ID" value="KAJ6436580.1"/>
    <property type="molecule type" value="Genomic_DNA"/>
</dbReference>
<name>A0AB34FCH7_9HYPO</name>
<feature type="transmembrane region" description="Helical" evidence="1">
    <location>
        <begin position="15"/>
        <end position="35"/>
    </location>
</feature>
<feature type="transmembrane region" description="Helical" evidence="1">
    <location>
        <begin position="70"/>
        <end position="98"/>
    </location>
</feature>
<accession>A0AB34FCH7</accession>
<sequence>MSDGDQGHGYFQRSWAILSTMGLVNFLLGFMVLGITGRCRIAAVPMVVSAAGALANGLCVVAFIDPHPFYASMTALVFCDIFWMVEEVGLTFYGYIILRHVSLFHHNRATIDITFWSLVLVVIALRFAILSCDIRNFLNPSNEGLVDTVYRLQIGYFSAIALIEGLTAAFLLKSFCTIQKGSANAGLRTSLIRHLIRSTEVRVTILCLISITRTITSIFLVPTLGRASFASQFDRFVIVLEVMFPIIM</sequence>
<comment type="caution">
    <text evidence="2">The sequence shown here is derived from an EMBL/GenBank/DDBJ whole genome shotgun (WGS) entry which is preliminary data.</text>
</comment>
<keyword evidence="1" id="KW-0472">Membrane</keyword>
<reference evidence="2" key="1">
    <citation type="submission" date="2023-01" db="EMBL/GenBank/DDBJ databases">
        <title>The growth and conidiation of Purpureocillium lavendulum are regulated by nitrogen source and histone H3K14 acetylation.</title>
        <authorList>
            <person name="Tang P."/>
            <person name="Han J."/>
            <person name="Zhang C."/>
            <person name="Tang P."/>
            <person name="Qi F."/>
            <person name="Zhang K."/>
            <person name="Liang L."/>
        </authorList>
    </citation>
    <scope>NUCLEOTIDE SEQUENCE</scope>
    <source>
        <strain evidence="2">YMF1.00683</strain>
    </source>
</reference>
<keyword evidence="3" id="KW-1185">Reference proteome</keyword>